<keyword evidence="7 10" id="KW-1133">Transmembrane helix</keyword>
<feature type="non-terminal residue" evidence="11">
    <location>
        <position position="286"/>
    </location>
</feature>
<keyword evidence="6" id="KW-0735">Signal-anchor</keyword>
<sequence length="286" mass="32833">MKHDPKAYYKVYLLLLGLFFLNVIVLLTKPNHTSIDETQTVEEIPPNMACKWPPSTREDTHYGRGHNITLCVRQDSSASEINTPKKYPLSNLFRGLKGRNAISFEDLGMMPRRFWKLAIYPQVYRTYPQDVPLKRIVKSVKAGLPVTDMPEYNFPIRILKTSTKVCARDTRHDLVIVVKSGNLGWDARTAFRAFMQREKACSPQLKVGVVFSLGMPRKHGGRIFNRDGHIMSLDGTAGDRLEEYDGKANAVMEQINQEIEQFDDILLGDYEDTYFNLTWKTVTNLR</sequence>
<keyword evidence="8" id="KW-0333">Golgi apparatus</keyword>
<evidence type="ECO:0000256" key="1">
    <source>
        <dbReference type="ARBA" id="ARBA00004323"/>
    </source>
</evidence>
<evidence type="ECO:0000256" key="5">
    <source>
        <dbReference type="ARBA" id="ARBA00022692"/>
    </source>
</evidence>
<name>A0A0R3U3M6_MESCO</name>
<evidence type="ECO:0000256" key="3">
    <source>
        <dbReference type="ARBA" id="ARBA00022676"/>
    </source>
</evidence>
<evidence type="ECO:0000256" key="6">
    <source>
        <dbReference type="ARBA" id="ARBA00022968"/>
    </source>
</evidence>
<reference evidence="11 12" key="1">
    <citation type="submission" date="2018-10" db="EMBL/GenBank/DDBJ databases">
        <authorList>
            <consortium name="Pathogen Informatics"/>
        </authorList>
    </citation>
    <scope>NUCLEOTIDE SEQUENCE [LARGE SCALE GENOMIC DNA]</scope>
</reference>
<evidence type="ECO:0000256" key="9">
    <source>
        <dbReference type="ARBA" id="ARBA00023136"/>
    </source>
</evidence>
<protein>
    <recommendedName>
        <fullName evidence="13">Hexosyltransferase</fullName>
    </recommendedName>
</protein>
<evidence type="ECO:0000256" key="10">
    <source>
        <dbReference type="SAM" id="Phobius"/>
    </source>
</evidence>
<evidence type="ECO:0000256" key="2">
    <source>
        <dbReference type="ARBA" id="ARBA00008661"/>
    </source>
</evidence>
<gene>
    <name evidence="11" type="ORF">MCOS_LOCUS1186</name>
</gene>
<keyword evidence="5 10" id="KW-0812">Transmembrane</keyword>
<dbReference type="GO" id="GO:0016758">
    <property type="term" value="F:hexosyltransferase activity"/>
    <property type="evidence" value="ECO:0007669"/>
    <property type="project" value="InterPro"/>
</dbReference>
<dbReference type="OrthoDB" id="2139606at2759"/>
<keyword evidence="3" id="KW-0328">Glycosyltransferase</keyword>
<comment type="subcellular location">
    <subcellularLocation>
        <location evidence="1">Golgi apparatus membrane</location>
        <topology evidence="1">Single-pass type II membrane protein</topology>
    </subcellularLocation>
</comment>
<accession>A0A0R3U3M6</accession>
<evidence type="ECO:0000256" key="4">
    <source>
        <dbReference type="ARBA" id="ARBA00022679"/>
    </source>
</evidence>
<dbReference type="EMBL" id="UXSR01000134">
    <property type="protein sequence ID" value="VDD75183.1"/>
    <property type="molecule type" value="Genomic_DNA"/>
</dbReference>
<dbReference type="GO" id="GO:0000139">
    <property type="term" value="C:Golgi membrane"/>
    <property type="evidence" value="ECO:0007669"/>
    <property type="project" value="UniProtKB-SubCell"/>
</dbReference>
<evidence type="ECO:0000313" key="11">
    <source>
        <dbReference type="EMBL" id="VDD75183.1"/>
    </source>
</evidence>
<keyword evidence="9 10" id="KW-0472">Membrane</keyword>
<dbReference type="AlphaFoldDB" id="A0A0R3U3M6"/>
<dbReference type="Pfam" id="PF01762">
    <property type="entry name" value="Galactosyl_T"/>
    <property type="match status" value="1"/>
</dbReference>
<dbReference type="InterPro" id="IPR002659">
    <property type="entry name" value="Glyco_trans_31"/>
</dbReference>
<evidence type="ECO:0000256" key="8">
    <source>
        <dbReference type="ARBA" id="ARBA00023034"/>
    </source>
</evidence>
<dbReference type="Proteomes" id="UP000267029">
    <property type="component" value="Unassembled WGS sequence"/>
</dbReference>
<comment type="similarity">
    <text evidence="2">Belongs to the glycosyltransferase 31 family.</text>
</comment>
<keyword evidence="12" id="KW-1185">Reference proteome</keyword>
<proteinExistence type="inferred from homology"/>
<organism evidence="11 12">
    <name type="scientific">Mesocestoides corti</name>
    <name type="common">Flatworm</name>
    <dbReference type="NCBI Taxonomy" id="53468"/>
    <lineage>
        <taxon>Eukaryota</taxon>
        <taxon>Metazoa</taxon>
        <taxon>Spiralia</taxon>
        <taxon>Lophotrochozoa</taxon>
        <taxon>Platyhelminthes</taxon>
        <taxon>Cestoda</taxon>
        <taxon>Eucestoda</taxon>
        <taxon>Cyclophyllidea</taxon>
        <taxon>Mesocestoididae</taxon>
        <taxon>Mesocestoides</taxon>
    </lineage>
</organism>
<evidence type="ECO:0000313" key="12">
    <source>
        <dbReference type="Proteomes" id="UP000267029"/>
    </source>
</evidence>
<evidence type="ECO:0000256" key="7">
    <source>
        <dbReference type="ARBA" id="ARBA00022989"/>
    </source>
</evidence>
<feature type="transmembrane region" description="Helical" evidence="10">
    <location>
        <begin position="7"/>
        <end position="27"/>
    </location>
</feature>
<evidence type="ECO:0008006" key="13">
    <source>
        <dbReference type="Google" id="ProtNLM"/>
    </source>
</evidence>
<keyword evidence="4" id="KW-0808">Transferase</keyword>